<reference evidence="1" key="1">
    <citation type="submission" date="2014-09" db="EMBL/GenBank/DDBJ databases">
        <authorList>
            <person name="Magalhaes I.L.F."/>
            <person name="Oliveira U."/>
            <person name="Santos F.R."/>
            <person name="Vidigal T.H.D.A."/>
            <person name="Brescovit A.D."/>
            <person name="Santos A.J."/>
        </authorList>
    </citation>
    <scope>NUCLEOTIDE SEQUENCE</scope>
    <source>
        <tissue evidence="1">Shoot tissue taken approximately 20 cm above the soil surface</tissue>
    </source>
</reference>
<evidence type="ECO:0000313" key="1">
    <source>
        <dbReference type="EMBL" id="JAD16233.1"/>
    </source>
</evidence>
<protein>
    <submittedName>
        <fullName evidence="1">Uncharacterized protein</fullName>
    </submittedName>
</protein>
<reference evidence="1" key="2">
    <citation type="journal article" date="2015" name="Data Brief">
        <title>Shoot transcriptome of the giant reed, Arundo donax.</title>
        <authorList>
            <person name="Barrero R.A."/>
            <person name="Guerrero F.D."/>
            <person name="Moolhuijzen P."/>
            <person name="Goolsby J.A."/>
            <person name="Tidwell J."/>
            <person name="Bellgard S.E."/>
            <person name="Bellgard M.I."/>
        </authorList>
    </citation>
    <scope>NUCLEOTIDE SEQUENCE</scope>
    <source>
        <tissue evidence="1">Shoot tissue taken approximately 20 cm above the soil surface</tissue>
    </source>
</reference>
<accession>A0A0A9TVV8</accession>
<dbReference type="EMBL" id="GBRH01281662">
    <property type="protein sequence ID" value="JAD16233.1"/>
    <property type="molecule type" value="Transcribed_RNA"/>
</dbReference>
<sequence length="21" mass="2519">MKTSLKIKCALYFLKVKAYRN</sequence>
<proteinExistence type="predicted"/>
<organism evidence="1">
    <name type="scientific">Arundo donax</name>
    <name type="common">Giant reed</name>
    <name type="synonym">Donax arundinaceus</name>
    <dbReference type="NCBI Taxonomy" id="35708"/>
    <lineage>
        <taxon>Eukaryota</taxon>
        <taxon>Viridiplantae</taxon>
        <taxon>Streptophyta</taxon>
        <taxon>Embryophyta</taxon>
        <taxon>Tracheophyta</taxon>
        <taxon>Spermatophyta</taxon>
        <taxon>Magnoliopsida</taxon>
        <taxon>Liliopsida</taxon>
        <taxon>Poales</taxon>
        <taxon>Poaceae</taxon>
        <taxon>PACMAD clade</taxon>
        <taxon>Arundinoideae</taxon>
        <taxon>Arundineae</taxon>
        <taxon>Arundo</taxon>
    </lineage>
</organism>
<name>A0A0A9TVV8_ARUDO</name>
<dbReference type="AlphaFoldDB" id="A0A0A9TVV8"/>